<dbReference type="SUPFAM" id="SSF53335">
    <property type="entry name" value="S-adenosyl-L-methionine-dependent methyltransferases"/>
    <property type="match status" value="1"/>
</dbReference>
<proteinExistence type="predicted"/>
<evidence type="ECO:0000313" key="2">
    <source>
        <dbReference type="Proteomes" id="UP001241747"/>
    </source>
</evidence>
<keyword evidence="1" id="KW-0489">Methyltransferase</keyword>
<sequence>MIESKNLSQFSILEIGVFTGILSEAIFDAFGSKLTRYVGVDPYIGDETDPYFKGYWGGKKSKAEEAYSNSKLIYEKHGATLLREMSKDYFSASSECFDVVIIDGDHRFEPALADLRAGWARVSPGGILICDDFGNPDHPGVTLAANQFNKECKPVEYGVTYTFFQKPPGRLLPYPLGLCWWSREADGAVS</sequence>
<dbReference type="RefSeq" id="WP_237347750.1">
    <property type="nucleotide sequence ID" value="NZ_JABWGX010000050.1"/>
</dbReference>
<keyword evidence="2" id="KW-1185">Reference proteome</keyword>
<name>A0ABU0LK16_XANAG</name>
<dbReference type="GO" id="GO:0008168">
    <property type="term" value="F:methyltransferase activity"/>
    <property type="evidence" value="ECO:0007669"/>
    <property type="project" value="UniProtKB-KW"/>
</dbReference>
<dbReference type="Gene3D" id="3.40.50.150">
    <property type="entry name" value="Vaccinia Virus protein VP39"/>
    <property type="match status" value="1"/>
</dbReference>
<reference evidence="1 2" key="1">
    <citation type="submission" date="2023-07" db="EMBL/GenBank/DDBJ databases">
        <title>Genomic Encyclopedia of Type Strains, Phase IV (KMG-IV): sequencing the most valuable type-strain genomes for metagenomic binning, comparative biology and taxonomic classification.</title>
        <authorList>
            <person name="Goeker M."/>
        </authorList>
    </citation>
    <scope>NUCLEOTIDE SEQUENCE [LARGE SCALE GENOMIC DNA]</scope>
    <source>
        <strain evidence="1 2">DSM 3770</strain>
    </source>
</reference>
<dbReference type="Proteomes" id="UP001241747">
    <property type="component" value="Unassembled WGS sequence"/>
</dbReference>
<dbReference type="EMBL" id="JAUSVY010000021">
    <property type="protein sequence ID" value="MDQ0507491.1"/>
    <property type="molecule type" value="Genomic_DNA"/>
</dbReference>
<dbReference type="Pfam" id="PF13578">
    <property type="entry name" value="Methyltransf_24"/>
    <property type="match status" value="1"/>
</dbReference>
<protein>
    <submittedName>
        <fullName evidence="1">SAM-dependent methyltransferase</fullName>
    </submittedName>
</protein>
<accession>A0ABU0LK16</accession>
<keyword evidence="1" id="KW-0808">Transferase</keyword>
<dbReference type="InterPro" id="IPR029063">
    <property type="entry name" value="SAM-dependent_MTases_sf"/>
</dbReference>
<evidence type="ECO:0000313" key="1">
    <source>
        <dbReference type="EMBL" id="MDQ0507491.1"/>
    </source>
</evidence>
<dbReference type="GO" id="GO:0032259">
    <property type="term" value="P:methylation"/>
    <property type="evidence" value="ECO:0007669"/>
    <property type="project" value="UniProtKB-KW"/>
</dbReference>
<organism evidence="1 2">
    <name type="scientific">Xanthobacter agilis</name>
    <dbReference type="NCBI Taxonomy" id="47492"/>
    <lineage>
        <taxon>Bacteria</taxon>
        <taxon>Pseudomonadati</taxon>
        <taxon>Pseudomonadota</taxon>
        <taxon>Alphaproteobacteria</taxon>
        <taxon>Hyphomicrobiales</taxon>
        <taxon>Xanthobacteraceae</taxon>
        <taxon>Xanthobacter</taxon>
    </lineage>
</organism>
<gene>
    <name evidence="1" type="ORF">QOZ94_004315</name>
</gene>
<comment type="caution">
    <text evidence="1">The sequence shown here is derived from an EMBL/GenBank/DDBJ whole genome shotgun (WGS) entry which is preliminary data.</text>
</comment>